<dbReference type="RefSeq" id="WP_268045277.1">
    <property type="nucleotide sequence ID" value="NZ_CP104064.1"/>
</dbReference>
<dbReference type="InterPro" id="IPR016208">
    <property type="entry name" value="Ald_Oxase/xanthine_DH-like"/>
</dbReference>
<evidence type="ECO:0000256" key="2">
    <source>
        <dbReference type="ARBA" id="ARBA00023002"/>
    </source>
</evidence>
<dbReference type="InterPro" id="IPR036856">
    <property type="entry name" value="Ald_Oxase/Xan_DH_a/b_sf"/>
</dbReference>
<dbReference type="Gene3D" id="3.30.365.10">
    <property type="entry name" value="Aldehyde oxidase/xanthine dehydrogenase, molybdopterin binding domain"/>
    <property type="match status" value="4"/>
</dbReference>
<dbReference type="Pfam" id="PF02738">
    <property type="entry name" value="MoCoBD_1"/>
    <property type="match status" value="1"/>
</dbReference>
<organism evidence="4 5">
    <name type="scientific">Alicyclobacillus dauci</name>
    <dbReference type="NCBI Taxonomy" id="1475485"/>
    <lineage>
        <taxon>Bacteria</taxon>
        <taxon>Bacillati</taxon>
        <taxon>Bacillota</taxon>
        <taxon>Bacilli</taxon>
        <taxon>Bacillales</taxon>
        <taxon>Alicyclobacillaceae</taxon>
        <taxon>Alicyclobacillus</taxon>
    </lineage>
</organism>
<evidence type="ECO:0000256" key="1">
    <source>
        <dbReference type="ARBA" id="ARBA00022505"/>
    </source>
</evidence>
<dbReference type="InterPro" id="IPR046867">
    <property type="entry name" value="AldOxase/xan_DH_MoCoBD2"/>
</dbReference>
<sequence length="775" mass="83194">MSQKLTKPRFTGARVTRMEDDRLLKGQGRYLDDIAVPGMLEMAFVRSNRAAAKLVSVNVDEARKYPGVVAVFTADNCPYVMNSKDYEVAQSVLAKDEVRFVGEPIVAIVAESRYIAEDAAELVAIQYESLPPVLSREDALNDTRRVHTHRPNVFSHWEKITDGFDEVFASAPHRAQASFVTHRQTGVSMETRGCAAMIDPTSGRLTVYVSHQSPHQFRTDLTKIMNLDEHQVRIVVPEVGGAFGIKAMFYGEYIVVTHAAKALGRPVKWVSDRTECLLADCHSRDNLHEVEVAFDDDGVILAVKDRVVGDTGAYPIFGFPGAVGEAGWATSFLTGPYKIPYVSITVDCVFSNKAPEGAYRGVGGPVGAQVQEGYVDLVARKLGKDPVEVRRVNLIQQADFPYSTATGNVYDPGSYAESLEEALRLIDYEGFRQKQAEARKDGRYLGIGIGVFVEPSAGVSSEAGSTPYESVTLRMEPSGKITAATGLGPSGQGHETTLAQLIADELSVDVKDIVVLHGDTDSAPFGGGTGGSRSATIGGGAALKAAKEMRGKLAKIAAHLLEASVEDIEFVDGQAQVAGVPSRGHAIAELAQIAYTDVSKLPDDMQPGLEVVSRYRPPMSVTHSNGAHIATVEVDIDTGLVKILDYVIVNDCGVLINPMLVEGQIHGGVAQGIGSTFLEELRYDDAGQLVTTSLQDYLLPSMTDVPNMRIAHIVTPSANDGGFKGMGEGSLIAGPPALANAVSDALEPFDVFVTEIPILPQHIVAWTQDKVAVEA</sequence>
<dbReference type="SMART" id="SM01008">
    <property type="entry name" value="Ald_Xan_dh_C"/>
    <property type="match status" value="1"/>
</dbReference>
<keyword evidence="2" id="KW-0560">Oxidoreductase</keyword>
<proteinExistence type="predicted"/>
<dbReference type="PANTHER" id="PTHR11908">
    <property type="entry name" value="XANTHINE DEHYDROGENASE"/>
    <property type="match status" value="1"/>
</dbReference>
<accession>A0ABY6Z4H0</accession>
<dbReference type="Proteomes" id="UP001164803">
    <property type="component" value="Chromosome"/>
</dbReference>
<evidence type="ECO:0000259" key="3">
    <source>
        <dbReference type="SMART" id="SM01008"/>
    </source>
</evidence>
<dbReference type="SUPFAM" id="SSF56003">
    <property type="entry name" value="Molybdenum cofactor-binding domain"/>
    <property type="match status" value="1"/>
</dbReference>
<keyword evidence="1" id="KW-0500">Molybdenum</keyword>
<evidence type="ECO:0000313" key="4">
    <source>
        <dbReference type="EMBL" id="WAH37755.1"/>
    </source>
</evidence>
<reference evidence="4" key="1">
    <citation type="submission" date="2022-08" db="EMBL/GenBank/DDBJ databases">
        <title>Alicyclobacillus dauci DSM2870, complete genome.</title>
        <authorList>
            <person name="Wang Q."/>
            <person name="Cai R."/>
            <person name="Wang Z."/>
        </authorList>
    </citation>
    <scope>NUCLEOTIDE SEQUENCE</scope>
    <source>
        <strain evidence="4">DSM 28700</strain>
    </source>
</reference>
<dbReference type="EMBL" id="CP104064">
    <property type="protein sequence ID" value="WAH37755.1"/>
    <property type="molecule type" value="Genomic_DNA"/>
</dbReference>
<dbReference type="Pfam" id="PF20256">
    <property type="entry name" value="MoCoBD_2"/>
    <property type="match status" value="1"/>
</dbReference>
<keyword evidence="5" id="KW-1185">Reference proteome</keyword>
<dbReference type="PANTHER" id="PTHR11908:SF132">
    <property type="entry name" value="ALDEHYDE OXIDASE 1-RELATED"/>
    <property type="match status" value="1"/>
</dbReference>
<protein>
    <submittedName>
        <fullName evidence="4">Xanthine dehydrogenase family protein molybdopterin-binding subunit</fullName>
    </submittedName>
</protein>
<dbReference type="InterPro" id="IPR037165">
    <property type="entry name" value="AldOxase/xan_DH_Mopterin-bd_sf"/>
</dbReference>
<dbReference type="Pfam" id="PF01315">
    <property type="entry name" value="Ald_Xan_dh_C"/>
    <property type="match status" value="1"/>
</dbReference>
<dbReference type="InterPro" id="IPR008274">
    <property type="entry name" value="AldOxase/xan_DH_MoCoBD1"/>
</dbReference>
<dbReference type="SUPFAM" id="SSF54665">
    <property type="entry name" value="CO dehydrogenase molybdoprotein N-domain-like"/>
    <property type="match status" value="1"/>
</dbReference>
<dbReference type="InterPro" id="IPR000674">
    <property type="entry name" value="Ald_Oxase/Xan_DH_a/b"/>
</dbReference>
<feature type="domain" description="Aldehyde oxidase/xanthine dehydrogenase a/b hammerhead" evidence="3">
    <location>
        <begin position="25"/>
        <end position="131"/>
    </location>
</feature>
<name>A0ABY6Z4H0_9BACL</name>
<evidence type="ECO:0000313" key="5">
    <source>
        <dbReference type="Proteomes" id="UP001164803"/>
    </source>
</evidence>
<dbReference type="Gene3D" id="3.90.1170.50">
    <property type="entry name" value="Aldehyde oxidase/xanthine dehydrogenase, a/b hammerhead"/>
    <property type="match status" value="1"/>
</dbReference>
<gene>
    <name evidence="4" type="ORF">NZD86_04430</name>
</gene>